<dbReference type="AlphaFoldDB" id="A0A077ZLD3"/>
<organism evidence="6 7">
    <name type="scientific">Trichuris trichiura</name>
    <name type="common">Whipworm</name>
    <name type="synonym">Trichocephalus trichiurus</name>
    <dbReference type="NCBI Taxonomy" id="36087"/>
    <lineage>
        <taxon>Eukaryota</taxon>
        <taxon>Metazoa</taxon>
        <taxon>Ecdysozoa</taxon>
        <taxon>Nematoda</taxon>
        <taxon>Enoplea</taxon>
        <taxon>Dorylaimia</taxon>
        <taxon>Trichinellida</taxon>
        <taxon>Trichuridae</taxon>
        <taxon>Trichuris</taxon>
    </lineage>
</organism>
<dbReference type="EMBL" id="HG807183">
    <property type="protein sequence ID" value="CDW60544.1"/>
    <property type="molecule type" value="Genomic_DNA"/>
</dbReference>
<dbReference type="GO" id="GO:0004375">
    <property type="term" value="F:glycine dehydrogenase (decarboxylating) activity"/>
    <property type="evidence" value="ECO:0007669"/>
    <property type="project" value="UniProtKB-EC"/>
</dbReference>
<dbReference type="GO" id="GO:0005960">
    <property type="term" value="C:glycine cleavage complex"/>
    <property type="evidence" value="ECO:0007669"/>
    <property type="project" value="TreeGrafter"/>
</dbReference>
<dbReference type="Gene3D" id="3.90.1150.10">
    <property type="entry name" value="Aspartate Aminotransferase, domain 1"/>
    <property type="match status" value="1"/>
</dbReference>
<keyword evidence="2" id="KW-0663">Pyridoxal phosphate</keyword>
<evidence type="ECO:0000313" key="7">
    <source>
        <dbReference type="Proteomes" id="UP000030665"/>
    </source>
</evidence>
<dbReference type="Pfam" id="PF02347">
    <property type="entry name" value="GDC-P"/>
    <property type="match status" value="1"/>
</dbReference>
<comment type="catalytic activity">
    <reaction evidence="4">
        <text>N(6)-[(R)-lipoyl]-L-lysyl-[glycine-cleavage complex H protein] + glycine + H(+) = N(6)-[(R)-S(8)-aminomethyldihydrolipoyl]-L-lysyl-[glycine-cleavage complex H protein] + CO2</text>
        <dbReference type="Rhea" id="RHEA:24304"/>
        <dbReference type="Rhea" id="RHEA-COMP:10494"/>
        <dbReference type="Rhea" id="RHEA-COMP:10495"/>
        <dbReference type="ChEBI" id="CHEBI:15378"/>
        <dbReference type="ChEBI" id="CHEBI:16526"/>
        <dbReference type="ChEBI" id="CHEBI:57305"/>
        <dbReference type="ChEBI" id="CHEBI:83099"/>
        <dbReference type="ChEBI" id="CHEBI:83143"/>
        <dbReference type="EC" id="1.4.4.2"/>
    </reaction>
</comment>
<reference evidence="6" key="2">
    <citation type="submission" date="2014-03" db="EMBL/GenBank/DDBJ databases">
        <title>The whipworm genome and dual-species transcriptomics of an intimate host-pathogen interaction.</title>
        <authorList>
            <person name="Foth B.J."/>
            <person name="Tsai I.J."/>
            <person name="Reid A.J."/>
            <person name="Bancroft A.J."/>
            <person name="Nichol S."/>
            <person name="Tracey A."/>
            <person name="Holroyd N."/>
            <person name="Cotton J.A."/>
            <person name="Stanley E.J."/>
            <person name="Zarowiecki M."/>
            <person name="Liu J.Z."/>
            <person name="Huckvale T."/>
            <person name="Cooper P.J."/>
            <person name="Grencis R.K."/>
            <person name="Berriman M."/>
        </authorList>
    </citation>
    <scope>NUCLEOTIDE SEQUENCE [LARGE SCALE GENOMIC DNA]</scope>
</reference>
<dbReference type="GO" id="GO:0019464">
    <property type="term" value="P:glycine decarboxylation via glycine cleavage system"/>
    <property type="evidence" value="ECO:0007669"/>
    <property type="project" value="TreeGrafter"/>
</dbReference>
<name>A0A077ZLD3_TRITR</name>
<evidence type="ECO:0000256" key="1">
    <source>
        <dbReference type="ARBA" id="ARBA00012134"/>
    </source>
</evidence>
<gene>
    <name evidence="6" type="ORF">TTRE_0000893101</name>
</gene>
<evidence type="ECO:0000256" key="3">
    <source>
        <dbReference type="ARBA" id="ARBA00023002"/>
    </source>
</evidence>
<dbReference type="EC" id="1.4.4.2" evidence="1"/>
<dbReference type="Proteomes" id="UP000030665">
    <property type="component" value="Unassembled WGS sequence"/>
</dbReference>
<dbReference type="PANTHER" id="PTHR11773:SF1">
    <property type="entry name" value="GLYCINE DEHYDROGENASE (DECARBOXYLATING), MITOCHONDRIAL"/>
    <property type="match status" value="1"/>
</dbReference>
<evidence type="ECO:0000313" key="6">
    <source>
        <dbReference type="EMBL" id="CDW60544.1"/>
    </source>
</evidence>
<keyword evidence="7" id="KW-1185">Reference proteome</keyword>
<dbReference type="InterPro" id="IPR049315">
    <property type="entry name" value="GDC-P_N"/>
</dbReference>
<dbReference type="InterPro" id="IPR015424">
    <property type="entry name" value="PyrdxlP-dep_Trfase"/>
</dbReference>
<dbReference type="FunFam" id="3.40.640.10:FF:000199">
    <property type="entry name" value="Glycine dehydrogenase [decarboxylating], mitochondrial"/>
    <property type="match status" value="1"/>
</dbReference>
<sequence length="320" mass="35368">MMINSFVRLSRSVKAYALPKLDTLARRHIGPSEQEQMDMLATLGCTSLEELTSKAVPASIRSDKMLNLPGSLGQDEREVLRNIQKIASMNKIWKSYIGMGFYDCILPAVIRRNIFENFTWLTSYTPYQPEIAQGRLESLMNFQTMVCEMTAMGTSNASLLDEATACAEAMQLCERVIGKRTFLIDKALHPQNIAVCQTRARYNGIRLKIVEDWSQYDLKNVSGVLIQYPDTNGSIVDFGQLASEVHRNGGLFVVATDLLACAIIRPPGEFGADVAVGSAQRFGLPLGYGGPHAAFFAVSDRYKRGSLIRAMPGRIVGLSK</sequence>
<proteinExistence type="predicted"/>
<evidence type="ECO:0000256" key="4">
    <source>
        <dbReference type="ARBA" id="ARBA00049026"/>
    </source>
</evidence>
<reference evidence="6" key="1">
    <citation type="submission" date="2014-01" db="EMBL/GenBank/DDBJ databases">
        <authorList>
            <person name="Aslett M."/>
        </authorList>
    </citation>
    <scope>NUCLEOTIDE SEQUENCE</scope>
</reference>
<dbReference type="Gene3D" id="3.40.640.10">
    <property type="entry name" value="Type I PLP-dependent aspartate aminotransferase-like (Major domain)"/>
    <property type="match status" value="1"/>
</dbReference>
<feature type="domain" description="Glycine cleavage system P-protein N-terminal" evidence="5">
    <location>
        <begin position="26"/>
        <end position="320"/>
    </location>
</feature>
<dbReference type="InterPro" id="IPR020581">
    <property type="entry name" value="GDC_P"/>
</dbReference>
<dbReference type="STRING" id="36087.A0A077ZLD3"/>
<protein>
    <recommendedName>
        <fullName evidence="1">glycine dehydrogenase (aminomethyl-transferring)</fullName>
        <ecNumber evidence="1">1.4.4.2</ecNumber>
    </recommendedName>
</protein>
<evidence type="ECO:0000259" key="5">
    <source>
        <dbReference type="Pfam" id="PF02347"/>
    </source>
</evidence>
<evidence type="ECO:0000256" key="2">
    <source>
        <dbReference type="ARBA" id="ARBA00022898"/>
    </source>
</evidence>
<dbReference type="GO" id="GO:0005739">
    <property type="term" value="C:mitochondrion"/>
    <property type="evidence" value="ECO:0007669"/>
    <property type="project" value="TreeGrafter"/>
</dbReference>
<dbReference type="SUPFAM" id="SSF53383">
    <property type="entry name" value="PLP-dependent transferases"/>
    <property type="match status" value="1"/>
</dbReference>
<dbReference type="GO" id="GO:0016594">
    <property type="term" value="F:glycine binding"/>
    <property type="evidence" value="ECO:0007669"/>
    <property type="project" value="TreeGrafter"/>
</dbReference>
<dbReference type="InterPro" id="IPR015421">
    <property type="entry name" value="PyrdxlP-dep_Trfase_major"/>
</dbReference>
<dbReference type="InterPro" id="IPR015422">
    <property type="entry name" value="PyrdxlP-dep_Trfase_small"/>
</dbReference>
<dbReference type="OrthoDB" id="6537869at2759"/>
<dbReference type="GO" id="GO:0030170">
    <property type="term" value="F:pyridoxal phosphate binding"/>
    <property type="evidence" value="ECO:0007669"/>
    <property type="project" value="TreeGrafter"/>
</dbReference>
<accession>A0A077ZLD3</accession>
<dbReference type="PANTHER" id="PTHR11773">
    <property type="entry name" value="GLYCINE DEHYDROGENASE, DECARBOXYLATING"/>
    <property type="match status" value="1"/>
</dbReference>
<keyword evidence="3" id="KW-0560">Oxidoreductase</keyword>